<feature type="domain" description="PTS EIIA type-4" evidence="2">
    <location>
        <begin position="1"/>
        <end position="101"/>
    </location>
</feature>
<organism evidence="3">
    <name type="scientific">marine sediment metagenome</name>
    <dbReference type="NCBI Taxonomy" id="412755"/>
    <lineage>
        <taxon>unclassified sequences</taxon>
        <taxon>metagenomes</taxon>
        <taxon>ecological metagenomes</taxon>
    </lineage>
</organism>
<dbReference type="InterPro" id="IPR004701">
    <property type="entry name" value="PTS_EIIA_man-typ"/>
</dbReference>
<dbReference type="GO" id="GO:0009401">
    <property type="term" value="P:phosphoenolpyruvate-dependent sugar phosphotransferase system"/>
    <property type="evidence" value="ECO:0007669"/>
    <property type="project" value="InterPro"/>
</dbReference>
<sequence length="101" mass="10669">MVNLIVITHGEFGAYLVEAAEWIVGQQTQGVEVISISPKTALDKVKETLNDAVARNSSPDGLVFMTDMLGGTPTNMVLPLAKDIPNSAVICGININMLVSA</sequence>
<dbReference type="EMBL" id="BARS01032495">
    <property type="protein sequence ID" value="GAG28093.1"/>
    <property type="molecule type" value="Genomic_DNA"/>
</dbReference>
<protein>
    <recommendedName>
        <fullName evidence="2">PTS EIIA type-4 domain-containing protein</fullName>
    </recommendedName>
</protein>
<evidence type="ECO:0000256" key="1">
    <source>
        <dbReference type="ARBA" id="ARBA00022679"/>
    </source>
</evidence>
<proteinExistence type="predicted"/>
<dbReference type="GO" id="GO:0016740">
    <property type="term" value="F:transferase activity"/>
    <property type="evidence" value="ECO:0007669"/>
    <property type="project" value="UniProtKB-KW"/>
</dbReference>
<reference evidence="3" key="1">
    <citation type="journal article" date="2014" name="Front. Microbiol.">
        <title>High frequency of phylogenetically diverse reductive dehalogenase-homologous genes in deep subseafloor sedimentary metagenomes.</title>
        <authorList>
            <person name="Kawai M."/>
            <person name="Futagami T."/>
            <person name="Toyoda A."/>
            <person name="Takaki Y."/>
            <person name="Nishi S."/>
            <person name="Hori S."/>
            <person name="Arai W."/>
            <person name="Tsubouchi T."/>
            <person name="Morono Y."/>
            <person name="Uchiyama I."/>
            <person name="Ito T."/>
            <person name="Fujiyama A."/>
            <person name="Inagaki F."/>
            <person name="Takami H."/>
        </authorList>
    </citation>
    <scope>NUCLEOTIDE SEQUENCE</scope>
    <source>
        <strain evidence="3">Expedition CK06-06</strain>
    </source>
</reference>
<dbReference type="PANTHER" id="PTHR33799">
    <property type="entry name" value="PTS PERMEASE-RELATED-RELATED"/>
    <property type="match status" value="1"/>
</dbReference>
<dbReference type="SUPFAM" id="SSF53062">
    <property type="entry name" value="PTS system fructose IIA component-like"/>
    <property type="match status" value="1"/>
</dbReference>
<feature type="non-terminal residue" evidence="3">
    <location>
        <position position="101"/>
    </location>
</feature>
<evidence type="ECO:0000313" key="3">
    <source>
        <dbReference type="EMBL" id="GAG28093.1"/>
    </source>
</evidence>
<gene>
    <name evidence="3" type="ORF">S01H1_50432</name>
</gene>
<accession>X0WUE4</accession>
<dbReference type="Gene3D" id="3.40.50.510">
    <property type="entry name" value="Phosphotransferase system, mannose-type IIA component"/>
    <property type="match status" value="1"/>
</dbReference>
<dbReference type="Pfam" id="PF03610">
    <property type="entry name" value="EIIA-man"/>
    <property type="match status" value="1"/>
</dbReference>
<dbReference type="PANTHER" id="PTHR33799:SF1">
    <property type="entry name" value="PTS SYSTEM MANNOSE-SPECIFIC EIIAB COMPONENT-RELATED"/>
    <property type="match status" value="1"/>
</dbReference>
<dbReference type="GO" id="GO:0016020">
    <property type="term" value="C:membrane"/>
    <property type="evidence" value="ECO:0007669"/>
    <property type="project" value="InterPro"/>
</dbReference>
<dbReference type="AlphaFoldDB" id="X0WUE4"/>
<keyword evidence="1" id="KW-0808">Transferase</keyword>
<evidence type="ECO:0000259" key="2">
    <source>
        <dbReference type="PROSITE" id="PS51096"/>
    </source>
</evidence>
<name>X0WUE4_9ZZZZ</name>
<dbReference type="InterPro" id="IPR036662">
    <property type="entry name" value="PTS_EIIA_man-typ_sf"/>
</dbReference>
<dbReference type="PROSITE" id="PS51096">
    <property type="entry name" value="PTS_EIIA_TYPE_4"/>
    <property type="match status" value="1"/>
</dbReference>
<comment type="caution">
    <text evidence="3">The sequence shown here is derived from an EMBL/GenBank/DDBJ whole genome shotgun (WGS) entry which is preliminary data.</text>
</comment>
<dbReference type="InterPro" id="IPR051471">
    <property type="entry name" value="Bacterial_PTS_sugar_comp"/>
</dbReference>